<dbReference type="EMBL" id="LOJF01000010">
    <property type="protein sequence ID" value="KUH58273.1"/>
    <property type="molecule type" value="Genomic_DNA"/>
</dbReference>
<organism evidence="11 12">
    <name type="scientific">Tractidigestivibacter scatoligenes</name>
    <name type="common">Olsenella scatoligenes</name>
    <dbReference type="NCBI Taxonomy" id="1299998"/>
    <lineage>
        <taxon>Bacteria</taxon>
        <taxon>Bacillati</taxon>
        <taxon>Actinomycetota</taxon>
        <taxon>Coriobacteriia</taxon>
        <taxon>Coriobacteriales</taxon>
        <taxon>Atopobiaceae</taxon>
        <taxon>Tractidigestivibacter</taxon>
    </lineage>
</organism>
<dbReference type="SUPFAM" id="SSF142754">
    <property type="entry name" value="NadA-like"/>
    <property type="match status" value="1"/>
</dbReference>
<keyword evidence="6" id="KW-0808">Transferase</keyword>
<evidence type="ECO:0000256" key="5">
    <source>
        <dbReference type="ARBA" id="ARBA00022642"/>
    </source>
</evidence>
<dbReference type="Pfam" id="PF02445">
    <property type="entry name" value="NadA"/>
    <property type="match status" value="1"/>
</dbReference>
<keyword evidence="4" id="KW-0004">4Fe-4S</keyword>
<dbReference type="EC" id="2.5.1.72" evidence="3 10"/>
<dbReference type="STRING" id="1299998.AUL39_08435"/>
<evidence type="ECO:0000256" key="9">
    <source>
        <dbReference type="ARBA" id="ARBA00023014"/>
    </source>
</evidence>
<dbReference type="AlphaFoldDB" id="A0A117J4P4"/>
<sequence>MVEEDHTGRSEALAEKVERLKREKGAVVLAHYYVPAETQRLADYVGDSFYLARLAKTLDAPVFVLCGVSFMAESVKLLNPARRVLMPEPAADCPMAHMVRREDVDRVRAEVPDLAVVAYVNTTAEVKRWADVCVTSSNAIKVVRELPEKNILFIPDMNLGRYVAEQVPEKHVILNRGYCPTHNKIGVAEVEALELAHPDALILAHPECTREVLDEADFIGSTKQIIERIATGEEREFIVLTVVGVADQIAQRTEGQGKRIYFPEPAPVCPNMAMVTPEKLLSCLEDMTGEVALPEEPQRAVEPLERMLELAGR</sequence>
<evidence type="ECO:0000256" key="10">
    <source>
        <dbReference type="NCBIfam" id="TIGR00550"/>
    </source>
</evidence>
<evidence type="ECO:0000256" key="3">
    <source>
        <dbReference type="ARBA" id="ARBA00012669"/>
    </source>
</evidence>
<evidence type="ECO:0000256" key="7">
    <source>
        <dbReference type="ARBA" id="ARBA00022723"/>
    </source>
</evidence>
<dbReference type="GO" id="GO:0034628">
    <property type="term" value="P:'de novo' NAD+ biosynthetic process from L-aspartate"/>
    <property type="evidence" value="ECO:0007669"/>
    <property type="project" value="TreeGrafter"/>
</dbReference>
<keyword evidence="5" id="KW-0662">Pyridine nucleotide biosynthesis</keyword>
<dbReference type="GO" id="GO:0051539">
    <property type="term" value="F:4 iron, 4 sulfur cluster binding"/>
    <property type="evidence" value="ECO:0007669"/>
    <property type="project" value="UniProtKB-KW"/>
</dbReference>
<dbReference type="NCBIfam" id="TIGR00550">
    <property type="entry name" value="nadA"/>
    <property type="match status" value="1"/>
</dbReference>
<comment type="cofactor">
    <cofactor evidence="1">
        <name>[4Fe-4S] cluster</name>
        <dbReference type="ChEBI" id="CHEBI:49883"/>
    </cofactor>
</comment>
<keyword evidence="12" id="KW-1185">Reference proteome</keyword>
<dbReference type="InterPro" id="IPR036094">
    <property type="entry name" value="NadA_sf"/>
</dbReference>
<evidence type="ECO:0000256" key="8">
    <source>
        <dbReference type="ARBA" id="ARBA00023004"/>
    </source>
</evidence>
<evidence type="ECO:0000256" key="6">
    <source>
        <dbReference type="ARBA" id="ARBA00022679"/>
    </source>
</evidence>
<keyword evidence="8" id="KW-0408">Iron</keyword>
<proteinExistence type="predicted"/>
<reference evidence="11 12" key="1">
    <citation type="submission" date="2015-12" db="EMBL/GenBank/DDBJ databases">
        <title>Draft Genome Sequence of Olsenella scatoligenes SK9K4T; a Producer of 3-Methylindole- (skatole) and 4-Methylphenol- (p-cresol) Isolated from Pig Feces.</title>
        <authorList>
            <person name="Li X."/>
            <person name="Borg B."/>
            <person name="Canibe N."/>
        </authorList>
    </citation>
    <scope>NUCLEOTIDE SEQUENCE [LARGE SCALE GENOMIC DNA]</scope>
    <source>
        <strain evidence="11 12">SK9K4</strain>
    </source>
</reference>
<evidence type="ECO:0000256" key="1">
    <source>
        <dbReference type="ARBA" id="ARBA00001966"/>
    </source>
</evidence>
<keyword evidence="7" id="KW-0479">Metal-binding</keyword>
<evidence type="ECO:0000256" key="4">
    <source>
        <dbReference type="ARBA" id="ARBA00022485"/>
    </source>
</evidence>
<evidence type="ECO:0000313" key="11">
    <source>
        <dbReference type="EMBL" id="KUH58273.1"/>
    </source>
</evidence>
<evidence type="ECO:0000313" key="12">
    <source>
        <dbReference type="Proteomes" id="UP000054078"/>
    </source>
</evidence>
<dbReference type="GO" id="GO:0008987">
    <property type="term" value="F:quinolinate synthetase A activity"/>
    <property type="evidence" value="ECO:0007669"/>
    <property type="project" value="UniProtKB-UniRule"/>
</dbReference>
<dbReference type="PANTHER" id="PTHR30573">
    <property type="entry name" value="QUINOLINATE SYNTHETASE A"/>
    <property type="match status" value="1"/>
</dbReference>
<name>A0A117J4P4_TRASO</name>
<evidence type="ECO:0000256" key="2">
    <source>
        <dbReference type="ARBA" id="ARBA00005065"/>
    </source>
</evidence>
<dbReference type="NCBIfam" id="NF006878">
    <property type="entry name" value="PRK09375.1-2"/>
    <property type="match status" value="1"/>
</dbReference>
<protein>
    <recommendedName>
        <fullName evidence="3 10">Quinolinate synthase</fullName>
        <ecNumber evidence="3 10">2.5.1.72</ecNumber>
    </recommendedName>
</protein>
<accession>A0A117J4P4</accession>
<dbReference type="PANTHER" id="PTHR30573:SF0">
    <property type="entry name" value="QUINOLINATE SYNTHASE, CHLOROPLASTIC"/>
    <property type="match status" value="1"/>
</dbReference>
<dbReference type="GO" id="GO:0005829">
    <property type="term" value="C:cytosol"/>
    <property type="evidence" value="ECO:0007669"/>
    <property type="project" value="TreeGrafter"/>
</dbReference>
<keyword evidence="9" id="KW-0411">Iron-sulfur</keyword>
<comment type="pathway">
    <text evidence="2">Cofactor biosynthesis; NAD(+) biosynthesis; quinolinate from iminoaspartate: step 1/1.</text>
</comment>
<dbReference type="GO" id="GO:0046872">
    <property type="term" value="F:metal ion binding"/>
    <property type="evidence" value="ECO:0007669"/>
    <property type="project" value="UniProtKB-KW"/>
</dbReference>
<dbReference type="UniPathway" id="UPA00253">
    <property type="reaction ID" value="UER00327"/>
</dbReference>
<comment type="caution">
    <text evidence="11">The sequence shown here is derived from an EMBL/GenBank/DDBJ whole genome shotgun (WGS) entry which is preliminary data.</text>
</comment>
<dbReference type="InterPro" id="IPR003473">
    <property type="entry name" value="NadA"/>
</dbReference>
<dbReference type="OrthoDB" id="9801204at2"/>
<gene>
    <name evidence="11" type="ORF">AUL39_08435</name>
</gene>
<dbReference type="Proteomes" id="UP000054078">
    <property type="component" value="Unassembled WGS sequence"/>
</dbReference>
<dbReference type="Gene3D" id="3.40.50.10800">
    <property type="entry name" value="NadA-like"/>
    <property type="match status" value="3"/>
</dbReference>